<dbReference type="AlphaFoldDB" id="T1KYT0"/>
<feature type="region of interest" description="Disordered" evidence="1">
    <location>
        <begin position="77"/>
        <end position="127"/>
    </location>
</feature>
<keyword evidence="3" id="KW-1185">Reference proteome</keyword>
<dbReference type="EMBL" id="CAEY01000716">
    <property type="status" value="NOT_ANNOTATED_CDS"/>
    <property type="molecule type" value="Genomic_DNA"/>
</dbReference>
<feature type="region of interest" description="Disordered" evidence="1">
    <location>
        <begin position="299"/>
        <end position="394"/>
    </location>
</feature>
<dbReference type="Proteomes" id="UP000015104">
    <property type="component" value="Unassembled WGS sequence"/>
</dbReference>
<dbReference type="EnsemblMetazoa" id="tetur27g01770.1">
    <property type="protein sequence ID" value="tetur27g01770.1"/>
    <property type="gene ID" value="tetur27g01770"/>
</dbReference>
<reference evidence="2" key="2">
    <citation type="submission" date="2015-06" db="UniProtKB">
        <authorList>
            <consortium name="EnsemblMetazoa"/>
        </authorList>
    </citation>
    <scope>IDENTIFICATION</scope>
</reference>
<evidence type="ECO:0000256" key="1">
    <source>
        <dbReference type="SAM" id="MobiDB-lite"/>
    </source>
</evidence>
<gene>
    <name evidence="2" type="primary">107368548</name>
</gene>
<dbReference type="OrthoDB" id="10489781at2759"/>
<feature type="compositionally biased region" description="Acidic residues" evidence="1">
    <location>
        <begin position="78"/>
        <end position="95"/>
    </location>
</feature>
<sequence>MKDYDKSFVTTQVVAEIHHYQLTEPTNIKDLINLENHCIKKLEEITLLEDESQSSRADDPDLSPDLIVESSELISEKCEDDGSSSSVDEIEEDCSDLTSYRTDSYSSGESSDARSPAPGPLSPSRRRSVSLTNSCCRINESGVGCGEGVEGPKMCTATLTGHSTASNYVRYDKPSQVPYTRNPKTAGLNFNTNLRKPPENWLRMRSASQGSGHNGWGRHGAPYWSYPYSKSSSWSMFAFRYVGRGRRPFHKGLANNIVCLCCGCCNCSRVNQTLCCCCYHCVHRISSCRRPDLTKHVRQGPLIGPRKSVSNSLQQPACEGDPNGGAEASGSGTCGQAHEPESGLESGMDSGTESTSGKTSEKSKKKSSSGSGKSSTTTPSNETMPKSYKLSTLF</sequence>
<protein>
    <submittedName>
        <fullName evidence="2">Uncharacterized protein</fullName>
    </submittedName>
</protein>
<organism evidence="2 3">
    <name type="scientific">Tetranychus urticae</name>
    <name type="common">Two-spotted spider mite</name>
    <dbReference type="NCBI Taxonomy" id="32264"/>
    <lineage>
        <taxon>Eukaryota</taxon>
        <taxon>Metazoa</taxon>
        <taxon>Ecdysozoa</taxon>
        <taxon>Arthropoda</taxon>
        <taxon>Chelicerata</taxon>
        <taxon>Arachnida</taxon>
        <taxon>Acari</taxon>
        <taxon>Acariformes</taxon>
        <taxon>Trombidiformes</taxon>
        <taxon>Prostigmata</taxon>
        <taxon>Eleutherengona</taxon>
        <taxon>Raphignathae</taxon>
        <taxon>Tetranychoidea</taxon>
        <taxon>Tetranychidae</taxon>
        <taxon>Tetranychus</taxon>
    </lineage>
</organism>
<dbReference type="OMA" id="SWAMFAY"/>
<name>T1KYT0_TETUR</name>
<reference evidence="3" key="1">
    <citation type="submission" date="2011-08" db="EMBL/GenBank/DDBJ databases">
        <authorList>
            <person name="Rombauts S."/>
        </authorList>
    </citation>
    <scope>NUCLEOTIDE SEQUENCE</scope>
    <source>
        <strain evidence="3">London</strain>
    </source>
</reference>
<evidence type="ECO:0000313" key="2">
    <source>
        <dbReference type="EnsemblMetazoa" id="tetur27g01770.1"/>
    </source>
</evidence>
<feature type="compositionally biased region" description="Polar residues" evidence="1">
    <location>
        <begin position="379"/>
        <end position="394"/>
    </location>
</feature>
<proteinExistence type="predicted"/>
<evidence type="ECO:0000313" key="3">
    <source>
        <dbReference type="Proteomes" id="UP000015104"/>
    </source>
</evidence>
<feature type="compositionally biased region" description="Polar residues" evidence="1">
    <location>
        <begin position="96"/>
        <end position="110"/>
    </location>
</feature>
<accession>T1KYT0</accession>
<feature type="compositionally biased region" description="Low complexity" evidence="1">
    <location>
        <begin position="368"/>
        <end position="378"/>
    </location>
</feature>
<dbReference type="HOGENOM" id="CLU_700821_0_0_1"/>